<evidence type="ECO:0000313" key="3">
    <source>
        <dbReference type="Proteomes" id="UP000615446"/>
    </source>
</evidence>
<reference evidence="2" key="1">
    <citation type="submission" date="2019-10" db="EMBL/GenBank/DDBJ databases">
        <title>Conservation and host-specific expression of non-tandemly repeated heterogenous ribosome RNA gene in arbuscular mycorrhizal fungi.</title>
        <authorList>
            <person name="Maeda T."/>
            <person name="Kobayashi Y."/>
            <person name="Nakagawa T."/>
            <person name="Ezawa T."/>
            <person name="Yamaguchi K."/>
            <person name="Bino T."/>
            <person name="Nishimoto Y."/>
            <person name="Shigenobu S."/>
            <person name="Kawaguchi M."/>
        </authorList>
    </citation>
    <scope>NUCLEOTIDE SEQUENCE</scope>
    <source>
        <strain evidence="2">HR1</strain>
    </source>
</reference>
<dbReference type="AlphaFoldDB" id="A0A8H3L962"/>
<dbReference type="OrthoDB" id="2403806at2759"/>
<sequence>MLGFNSREPLFFRAIRGTFIVAFTTAFTFYAMSIFYKQRMNFNQSNLIVSTYKTSNIPGFSLCYAENKYLTQFPPTDSNDITTGFYNSTGIKCIIRNETCNSNMCSCEDYFNRDYDQGCLTFYHTDKFSRKKNSTYSIILIITSTPPAGNYFAIKFNNTFVDGSEQKLDSNLYPFNQGNLILLEFDIKIRKRYENLFSKAYGFSPKLTNATINVKTTELQQAVNSPTILILKPNDNLVYVEEEAFHYNIGLIISSLGGFYSALYGIYVLLFGLRRISPWGLTQKYICCWDLRREYERKLAKRYVSRVNIPLVDPFPSFPDRKGLYENVNENDTKKRIEILEKITKDRIERLETMLAEFYLDASYFKTLKGVIKMNESYKRDYNPRFLK</sequence>
<protein>
    <submittedName>
        <fullName evidence="2">Uncharacterized protein</fullName>
    </submittedName>
</protein>
<accession>A0A8H3L962</accession>
<gene>
    <name evidence="2" type="ORF">RCL2_001111000</name>
</gene>
<name>A0A8H3L962_9GLOM</name>
<keyword evidence="1" id="KW-1133">Transmembrane helix</keyword>
<feature type="transmembrane region" description="Helical" evidence="1">
    <location>
        <begin position="245"/>
        <end position="270"/>
    </location>
</feature>
<comment type="caution">
    <text evidence="2">The sequence shown here is derived from an EMBL/GenBank/DDBJ whole genome shotgun (WGS) entry which is preliminary data.</text>
</comment>
<keyword evidence="1" id="KW-0812">Transmembrane</keyword>
<evidence type="ECO:0000256" key="1">
    <source>
        <dbReference type="SAM" id="Phobius"/>
    </source>
</evidence>
<organism evidence="2 3">
    <name type="scientific">Rhizophagus clarus</name>
    <dbReference type="NCBI Taxonomy" id="94130"/>
    <lineage>
        <taxon>Eukaryota</taxon>
        <taxon>Fungi</taxon>
        <taxon>Fungi incertae sedis</taxon>
        <taxon>Mucoromycota</taxon>
        <taxon>Glomeromycotina</taxon>
        <taxon>Glomeromycetes</taxon>
        <taxon>Glomerales</taxon>
        <taxon>Glomeraceae</taxon>
        <taxon>Rhizophagus</taxon>
    </lineage>
</organism>
<feature type="transmembrane region" description="Helical" evidence="1">
    <location>
        <begin position="136"/>
        <end position="154"/>
    </location>
</feature>
<keyword evidence="1" id="KW-0472">Membrane</keyword>
<evidence type="ECO:0000313" key="2">
    <source>
        <dbReference type="EMBL" id="GES83967.1"/>
    </source>
</evidence>
<dbReference type="Proteomes" id="UP000615446">
    <property type="component" value="Unassembled WGS sequence"/>
</dbReference>
<feature type="transmembrane region" description="Helical" evidence="1">
    <location>
        <begin position="14"/>
        <end position="36"/>
    </location>
</feature>
<dbReference type="EMBL" id="BLAL01000075">
    <property type="protein sequence ID" value="GES83967.1"/>
    <property type="molecule type" value="Genomic_DNA"/>
</dbReference>
<proteinExistence type="predicted"/>